<keyword evidence="4" id="KW-1185">Reference proteome</keyword>
<dbReference type="RefSeq" id="XP_067752678.1">
    <property type="nucleotide sequence ID" value="XM_067896521.1"/>
</dbReference>
<name>A0A836HTM4_9TRYP</name>
<protein>
    <submittedName>
        <fullName evidence="3">Uncharacterized protein</fullName>
    </submittedName>
</protein>
<feature type="region of interest" description="Disordered" evidence="2">
    <location>
        <begin position="1164"/>
        <end position="1253"/>
    </location>
</feature>
<dbReference type="GeneID" id="94286598"/>
<accession>A0A836HTM4</accession>
<feature type="compositionally biased region" description="Low complexity" evidence="2">
    <location>
        <begin position="9"/>
        <end position="29"/>
    </location>
</feature>
<gene>
    <name evidence="3" type="ORF">JKF63_00470</name>
</gene>
<feature type="coiled-coil region" evidence="1">
    <location>
        <begin position="933"/>
        <end position="960"/>
    </location>
</feature>
<organism evidence="3 4">
    <name type="scientific">Porcisia hertigi</name>
    <dbReference type="NCBI Taxonomy" id="2761500"/>
    <lineage>
        <taxon>Eukaryota</taxon>
        <taxon>Discoba</taxon>
        <taxon>Euglenozoa</taxon>
        <taxon>Kinetoplastea</taxon>
        <taxon>Metakinetoplastina</taxon>
        <taxon>Trypanosomatida</taxon>
        <taxon>Trypanosomatidae</taxon>
        <taxon>Leishmaniinae</taxon>
        <taxon>Porcisia</taxon>
    </lineage>
</organism>
<feature type="region of interest" description="Disordered" evidence="2">
    <location>
        <begin position="1050"/>
        <end position="1124"/>
    </location>
</feature>
<feature type="region of interest" description="Disordered" evidence="2">
    <location>
        <begin position="587"/>
        <end position="615"/>
    </location>
</feature>
<feature type="region of interest" description="Disordered" evidence="2">
    <location>
        <begin position="985"/>
        <end position="1010"/>
    </location>
</feature>
<proteinExistence type="predicted"/>
<reference evidence="3 4" key="1">
    <citation type="submission" date="2021-02" db="EMBL/GenBank/DDBJ databases">
        <title>Porcisia hertigi Genome sequencing and assembly.</title>
        <authorList>
            <person name="Almutairi H."/>
            <person name="Gatherer D."/>
        </authorList>
    </citation>
    <scope>NUCLEOTIDE SEQUENCE [LARGE SCALE GENOMIC DNA]</scope>
    <source>
        <strain evidence="3 4">C119</strain>
    </source>
</reference>
<evidence type="ECO:0000313" key="3">
    <source>
        <dbReference type="EMBL" id="KAG5490350.1"/>
    </source>
</evidence>
<feature type="region of interest" description="Disordered" evidence="2">
    <location>
        <begin position="1"/>
        <end position="112"/>
    </location>
</feature>
<evidence type="ECO:0000313" key="4">
    <source>
        <dbReference type="Proteomes" id="UP000674318"/>
    </source>
</evidence>
<keyword evidence="1" id="KW-0175">Coiled coil</keyword>
<feature type="compositionally biased region" description="Polar residues" evidence="2">
    <location>
        <begin position="601"/>
        <end position="615"/>
    </location>
</feature>
<dbReference type="KEGG" id="phet:94286598"/>
<feature type="compositionally biased region" description="Basic and acidic residues" evidence="2">
    <location>
        <begin position="987"/>
        <end position="996"/>
    </location>
</feature>
<feature type="compositionally biased region" description="Acidic residues" evidence="2">
    <location>
        <begin position="92"/>
        <end position="112"/>
    </location>
</feature>
<feature type="compositionally biased region" description="Low complexity" evidence="2">
    <location>
        <begin position="1235"/>
        <end position="1244"/>
    </location>
</feature>
<dbReference type="EMBL" id="JAFJZO010000036">
    <property type="protein sequence ID" value="KAG5490350.1"/>
    <property type="molecule type" value="Genomic_DNA"/>
</dbReference>
<sequence length="1314" mass="142214">MPQQGANCSPGSGVAPSTAAPASAAADVPVECEPTTAVANKQDSARHADFHGSATPDVVEKDDRPAAAKTSSRGLDGAQPAVQEGVDKGAAADDDDDEDEDDVDSNNIDGEDSAYTAEYRSLLLRVAELEAQEQQRLHQSGFALRMAQREAKLMSEVAGHQAAYLTSDATRASRLHAVGDAKDLTNAHDESQAPITTCKAGARPSAEDVSAAVAKDARLACLVHLMEHAQVQYRHCTEAVALLRSHAGTLRVNAERQERLKVETEKLLCHLHKDAGIDDWVSISAAVEPKEERDPAHLSTPSSTLPLPFDLWHRQTSDLTTLGGTLAKVHTLFSDPECRTHMSIIATALTEVGRRCQCRLQELQTLTAAELQIEADLRQRRAHALEWSLYAAHAQQAREMQDLFSPVTLAEMRTMGLRRVLLRRRQELQNALTLVVLHHAGREGRSSDDASLVAASSSSPVRQQLPIPFSQPHAVTLENMKTVSETCARREGLRDRLLRELLYLKKCARRDLGAAWVSRAEAAALASLTAPTDAKGDTRTLEAVLEENLRRESYDSLARLVSFVASTPKLKGEQGDCDRCDISDVDEDLGDRDTVPDESAGLTSSPHSQSLPPATPLSTRVQVFSLLEALQTRANSIVSLLAENAKHWQRTQDILVEAELCASSSEDGWCRAAELLLGHCTHADTAEVLPSDTHGTEAGVHITRTSPLLLEEQKLLDSLHTTQTAIVEAMNAAIAQIHDQYTSPLECEKQAVALLIRILQLSDETGVSERQRGVTRSADLLGARTTPALESAMQLLGCTEASAQESDGASPFVTTSGMGEELRVSQVRLPQLPLRVDAVQDTMSALSAEWKNSLAAETTEFRTAVTQAQAKLDHYAQYSMAEVPSLLEKAHAEAKALRERAADCIARNSRAASLAAELEDQRTLLAKCTTTARYELTAAVKQAQQEVAALKTQVAQLQALKELSSTESLHRHEVLEAEATGWQSLIQDDRGQRQKVDNCGTSDGPIKEHVDSVAGNQWAGDSFLEGSRDEEADGGERTWAVGEEREAQCAFTSVQHEDEAEGSEIMKEEEEEAEGGADDAEDLGDEEQHFGDGPAPGDELDVRDAGECNGAGAAVDGDPEGREGDAIVFPQERLGAIGGVEEKTPLQLHDVVASIHITTNKDEVSEGVKHVNEVPGEGQGAAQRRRDESHANSFEEEEASRVPAPETDSSTAAAPRAEVNSRQEKKKRPPHPGAQRQVKQQPRQPRQHKHQQPSILGESILGQAEPGQLPPVFVGVAGNSFTRQAPPPVFPNTSLNGPVLEDNPFYTGFGFEEE</sequence>
<evidence type="ECO:0000256" key="1">
    <source>
        <dbReference type="SAM" id="Coils"/>
    </source>
</evidence>
<feature type="compositionally biased region" description="Acidic residues" evidence="2">
    <location>
        <begin position="1058"/>
        <end position="1085"/>
    </location>
</feature>
<comment type="caution">
    <text evidence="3">The sequence shown here is derived from an EMBL/GenBank/DDBJ whole genome shotgun (WGS) entry which is preliminary data.</text>
</comment>
<evidence type="ECO:0000256" key="2">
    <source>
        <dbReference type="SAM" id="MobiDB-lite"/>
    </source>
</evidence>
<dbReference type="OrthoDB" id="273879at2759"/>
<dbReference type="Proteomes" id="UP000674318">
    <property type="component" value="Unassembled WGS sequence"/>
</dbReference>